<dbReference type="InterPro" id="IPR052186">
    <property type="entry name" value="Hydantoin_racemase-like"/>
</dbReference>
<organism evidence="2 3">
    <name type="scientific">Ancylobacter aquaticus</name>
    <dbReference type="NCBI Taxonomy" id="100"/>
    <lineage>
        <taxon>Bacteria</taxon>
        <taxon>Pseudomonadati</taxon>
        <taxon>Pseudomonadota</taxon>
        <taxon>Alphaproteobacteria</taxon>
        <taxon>Hyphomicrobiales</taxon>
        <taxon>Xanthobacteraceae</taxon>
        <taxon>Ancylobacter</taxon>
    </lineage>
</organism>
<dbReference type="Pfam" id="PF01177">
    <property type="entry name" value="Asp_Glu_race"/>
    <property type="match status" value="1"/>
</dbReference>
<evidence type="ECO:0000256" key="1">
    <source>
        <dbReference type="ARBA" id="ARBA00038414"/>
    </source>
</evidence>
<comment type="caution">
    <text evidence="2">The sequence shown here is derived from an EMBL/GenBank/DDBJ whole genome shotgun (WGS) entry which is preliminary data.</text>
</comment>
<evidence type="ECO:0000313" key="2">
    <source>
        <dbReference type="EMBL" id="TCK28314.1"/>
    </source>
</evidence>
<dbReference type="InterPro" id="IPR053714">
    <property type="entry name" value="Iso_Racemase_Enz_sf"/>
</dbReference>
<dbReference type="Proteomes" id="UP000295030">
    <property type="component" value="Unassembled WGS sequence"/>
</dbReference>
<gene>
    <name evidence="2" type="ORF">EV667_2318</name>
</gene>
<reference evidence="2 3" key="1">
    <citation type="submission" date="2019-03" db="EMBL/GenBank/DDBJ databases">
        <title>Genomic Encyclopedia of Type Strains, Phase IV (KMG-IV): sequencing the most valuable type-strain genomes for metagenomic binning, comparative biology and taxonomic classification.</title>
        <authorList>
            <person name="Goeker M."/>
        </authorList>
    </citation>
    <scope>NUCLEOTIDE SEQUENCE [LARGE SCALE GENOMIC DNA]</scope>
    <source>
        <strain evidence="2 3">DSM 101</strain>
    </source>
</reference>
<comment type="similarity">
    <text evidence="1">Belongs to the HyuE racemase family.</text>
</comment>
<dbReference type="GO" id="GO:0047661">
    <property type="term" value="F:amino-acid racemase activity"/>
    <property type="evidence" value="ECO:0007669"/>
    <property type="project" value="InterPro"/>
</dbReference>
<protein>
    <submittedName>
        <fullName evidence="2">Allantoin racemase</fullName>
    </submittedName>
</protein>
<dbReference type="Gene3D" id="3.40.50.12500">
    <property type="match status" value="1"/>
</dbReference>
<proteinExistence type="inferred from homology"/>
<keyword evidence="3" id="KW-1185">Reference proteome</keyword>
<dbReference type="OrthoDB" id="9791723at2"/>
<dbReference type="AlphaFoldDB" id="A0A4R1HZN4"/>
<name>A0A4R1HZN4_ANCAQ</name>
<dbReference type="InterPro" id="IPR015942">
    <property type="entry name" value="Asp/Glu/hydantoin_racemase"/>
</dbReference>
<dbReference type="PANTHER" id="PTHR28047:SF5">
    <property type="entry name" value="PROTEIN DCG1"/>
    <property type="match status" value="1"/>
</dbReference>
<dbReference type="PANTHER" id="PTHR28047">
    <property type="entry name" value="PROTEIN DCG1"/>
    <property type="match status" value="1"/>
</dbReference>
<dbReference type="EMBL" id="SMFY01000002">
    <property type="protein sequence ID" value="TCK28314.1"/>
    <property type="molecule type" value="Genomic_DNA"/>
</dbReference>
<dbReference type="RefSeq" id="WP_131835473.1">
    <property type="nucleotide sequence ID" value="NZ_SMFY01000002.1"/>
</dbReference>
<accession>A0A4R1HZN4</accession>
<sequence length="262" mass="28243">MKLCWIHPTTANDALAPLWDKLDAAVRPALHPGTELEFRFLPKSGNFVRSAYAEHINSVHIVEAALKAEADGFDGIFLGCWNDPLWEAREVLSVPVGSVSEQSMLAALAMGKRLAVITVSQKTTVAIENDLLAYGLRDRAIVRPVRTIMPESDAGLLLGAVSDPHAAFIPRIEEVARGCIADGADVILIGCAYYGPLLRMAGYSEVPGTGVPVVDSSTVALKYLEAMTDIALKLGTVKSTRLQLRAPPREALDMARRSLSLI</sequence>
<evidence type="ECO:0000313" key="3">
    <source>
        <dbReference type="Proteomes" id="UP000295030"/>
    </source>
</evidence>